<keyword evidence="3" id="KW-1185">Reference proteome</keyword>
<reference evidence="2 3" key="1">
    <citation type="submission" date="2015-04" db="EMBL/GenBank/DDBJ databases">
        <title>The draft genome sequence of Fusarium langsethiae, a T-2/HT-2 mycotoxin producer.</title>
        <authorList>
            <person name="Lysoe E."/>
            <person name="Divon H.H."/>
            <person name="Terzi V."/>
            <person name="Orru L."/>
            <person name="Lamontanara A."/>
            <person name="Kolseth A.-K."/>
            <person name="Frandsen R.J."/>
            <person name="Nielsen K."/>
            <person name="Thrane U."/>
        </authorList>
    </citation>
    <scope>NUCLEOTIDE SEQUENCE [LARGE SCALE GENOMIC DNA]</scope>
    <source>
        <strain evidence="2 3">Fl201059</strain>
    </source>
</reference>
<gene>
    <name evidence="2" type="ORF">FLAG1_10305</name>
</gene>
<name>A0A0N0V5D9_FUSLA</name>
<evidence type="ECO:0000313" key="3">
    <source>
        <dbReference type="Proteomes" id="UP000037904"/>
    </source>
</evidence>
<sequence>MPIHCKASKEERDTVLEFQSRVMSAFIADPTAWLRRERWHLKIDNTGSTTRSRGIKLNSDAGLTTSSSNSVTESQLSSEDLTIEDADGGFVSPAHIKSQSEPCKLPDSSLAAERDAHYLALNGAALYSNPRCQKPKLLEDLTWEQHVDTDSQERVCRNHPSQTHMNGCFEGVNTKWLHRTNGDEDRKLDIVRESHSAGGN</sequence>
<protein>
    <submittedName>
        <fullName evidence="2">Uncharacterized protein</fullName>
    </submittedName>
</protein>
<comment type="caution">
    <text evidence="2">The sequence shown here is derived from an EMBL/GenBank/DDBJ whole genome shotgun (WGS) entry which is preliminary data.</text>
</comment>
<evidence type="ECO:0000256" key="1">
    <source>
        <dbReference type="SAM" id="MobiDB-lite"/>
    </source>
</evidence>
<proteinExistence type="predicted"/>
<dbReference type="AlphaFoldDB" id="A0A0N0V5D9"/>
<organism evidence="2 3">
    <name type="scientific">Fusarium langsethiae</name>
    <dbReference type="NCBI Taxonomy" id="179993"/>
    <lineage>
        <taxon>Eukaryota</taxon>
        <taxon>Fungi</taxon>
        <taxon>Dikarya</taxon>
        <taxon>Ascomycota</taxon>
        <taxon>Pezizomycotina</taxon>
        <taxon>Sordariomycetes</taxon>
        <taxon>Hypocreomycetidae</taxon>
        <taxon>Hypocreales</taxon>
        <taxon>Nectriaceae</taxon>
        <taxon>Fusarium</taxon>
    </lineage>
</organism>
<dbReference type="Proteomes" id="UP000037904">
    <property type="component" value="Unassembled WGS sequence"/>
</dbReference>
<accession>A0A0N0V5D9</accession>
<feature type="region of interest" description="Disordered" evidence="1">
    <location>
        <begin position="47"/>
        <end position="77"/>
    </location>
</feature>
<feature type="compositionally biased region" description="Polar residues" evidence="1">
    <location>
        <begin position="61"/>
        <end position="77"/>
    </location>
</feature>
<evidence type="ECO:0000313" key="2">
    <source>
        <dbReference type="EMBL" id="KPA36897.1"/>
    </source>
</evidence>
<dbReference type="EMBL" id="JXCE01000520">
    <property type="protein sequence ID" value="KPA36897.1"/>
    <property type="molecule type" value="Genomic_DNA"/>
</dbReference>